<dbReference type="EMBL" id="AP035881">
    <property type="protein sequence ID" value="BFP47896.1"/>
    <property type="molecule type" value="Genomic_DNA"/>
</dbReference>
<dbReference type="RefSeq" id="WP_407990175.1">
    <property type="nucleotide sequence ID" value="NZ_AP035881.2"/>
</dbReference>
<dbReference type="AlphaFoldDB" id="A0AB33JZ56"/>
<evidence type="ECO:0000259" key="1">
    <source>
        <dbReference type="PROSITE" id="PS50075"/>
    </source>
</evidence>
<gene>
    <name evidence="2" type="ORF">KCMC57_42640</name>
</gene>
<dbReference type="Gene3D" id="1.10.1200.10">
    <property type="entry name" value="ACP-like"/>
    <property type="match status" value="1"/>
</dbReference>
<sequence>MTIHRNGRQLTGPSPGAVLDRPVRGLLELVSAEVAAVLADQAPEPAVLADPDARFYDDLGFDSVMLMQLKYRIENRLPELGELSLSEMVGSLVSVTTLVEYLTDLTDLADLPDPHGFADLAGEGRP</sequence>
<name>A0AB33JZ56_9ACTN</name>
<dbReference type="InterPro" id="IPR036736">
    <property type="entry name" value="ACP-like_sf"/>
</dbReference>
<evidence type="ECO:0000313" key="2">
    <source>
        <dbReference type="EMBL" id="BFP47896.1"/>
    </source>
</evidence>
<dbReference type="InterPro" id="IPR009081">
    <property type="entry name" value="PP-bd_ACP"/>
</dbReference>
<dbReference type="SUPFAM" id="SSF47336">
    <property type="entry name" value="ACP-like"/>
    <property type="match status" value="1"/>
</dbReference>
<dbReference type="PROSITE" id="PS50075">
    <property type="entry name" value="CARRIER"/>
    <property type="match status" value="1"/>
</dbReference>
<dbReference type="Pfam" id="PF00550">
    <property type="entry name" value="PP-binding"/>
    <property type="match status" value="1"/>
</dbReference>
<reference evidence="2" key="1">
    <citation type="submission" date="2024-07" db="EMBL/GenBank/DDBJ databases">
        <title>Complete genome sequences of cellulolytic bacteria, Kitasatospora sp. CMC57 and Streptomyces sp. CMC78, isolated from Japanese agricultural soil.</title>
        <authorList>
            <person name="Hashimoto T."/>
            <person name="Ito M."/>
            <person name="Iwamoto M."/>
            <person name="Fukahori D."/>
            <person name="Shoda T."/>
            <person name="Sakoda M."/>
            <person name="Morohoshi T."/>
            <person name="Mitsuboshi M."/>
            <person name="Nishizawa T."/>
        </authorList>
    </citation>
    <scope>NUCLEOTIDE SEQUENCE</scope>
    <source>
        <strain evidence="2">CMC57</strain>
    </source>
</reference>
<accession>A0AB33JZ56</accession>
<organism evidence="2">
    <name type="scientific">Kitasatospora sp. CMC57</name>
    <dbReference type="NCBI Taxonomy" id="3231513"/>
    <lineage>
        <taxon>Bacteria</taxon>
        <taxon>Bacillati</taxon>
        <taxon>Actinomycetota</taxon>
        <taxon>Actinomycetes</taxon>
        <taxon>Kitasatosporales</taxon>
        <taxon>Streptomycetaceae</taxon>
        <taxon>Kitasatospora</taxon>
    </lineage>
</organism>
<feature type="domain" description="Carrier" evidence="1">
    <location>
        <begin position="28"/>
        <end position="106"/>
    </location>
</feature>
<proteinExistence type="predicted"/>
<protein>
    <recommendedName>
        <fullName evidence="1">Carrier domain-containing protein</fullName>
    </recommendedName>
</protein>